<dbReference type="OMA" id="LRIVMAN"/>
<evidence type="ECO:0000256" key="4">
    <source>
        <dbReference type="ARBA" id="ARBA00012483"/>
    </source>
</evidence>
<keyword evidence="9" id="KW-0833">Ubl conjugation pathway</keyword>
<dbReference type="STRING" id="7757.ENSPMAP00000008084"/>
<name>S4RS95_PETMA</name>
<evidence type="ECO:0000256" key="17">
    <source>
        <dbReference type="ARBA" id="ARBA00069012"/>
    </source>
</evidence>
<organism evidence="23">
    <name type="scientific">Petromyzon marinus</name>
    <name type="common">Sea lamprey</name>
    <dbReference type="NCBI Taxonomy" id="7757"/>
    <lineage>
        <taxon>Eukaryota</taxon>
        <taxon>Metazoa</taxon>
        <taxon>Chordata</taxon>
        <taxon>Craniata</taxon>
        <taxon>Vertebrata</taxon>
        <taxon>Cyclostomata</taxon>
        <taxon>Hyperoartia</taxon>
        <taxon>Petromyzontiformes</taxon>
        <taxon>Petromyzontidae</taxon>
        <taxon>Petromyzon</taxon>
    </lineage>
</organism>
<evidence type="ECO:0000256" key="19">
    <source>
        <dbReference type="ARBA" id="ARBA00083917"/>
    </source>
</evidence>
<dbReference type="AlphaFoldDB" id="S4RS95"/>
<keyword evidence="14" id="KW-0007">Acetylation</keyword>
<feature type="transmembrane region" description="Helical" evidence="21">
    <location>
        <begin position="276"/>
        <end position="298"/>
    </location>
</feature>
<evidence type="ECO:0000256" key="10">
    <source>
        <dbReference type="ARBA" id="ARBA00022824"/>
    </source>
</evidence>
<comment type="pathway">
    <text evidence="3">Protein modification; protein ubiquitination.</text>
</comment>
<evidence type="ECO:0000256" key="12">
    <source>
        <dbReference type="ARBA" id="ARBA00022843"/>
    </source>
</evidence>
<keyword evidence="11" id="KW-0862">Zinc</keyword>
<evidence type="ECO:0000256" key="13">
    <source>
        <dbReference type="ARBA" id="ARBA00022989"/>
    </source>
</evidence>
<feature type="transmembrane region" description="Helical" evidence="21">
    <location>
        <begin position="138"/>
        <end position="162"/>
    </location>
</feature>
<dbReference type="SUPFAM" id="SSF57850">
    <property type="entry name" value="RING/U-box"/>
    <property type="match status" value="1"/>
</dbReference>
<evidence type="ECO:0000256" key="14">
    <source>
        <dbReference type="ARBA" id="ARBA00022990"/>
    </source>
</evidence>
<evidence type="ECO:0000256" key="7">
    <source>
        <dbReference type="ARBA" id="ARBA00022723"/>
    </source>
</evidence>
<dbReference type="GO" id="GO:0036503">
    <property type="term" value="P:ERAD pathway"/>
    <property type="evidence" value="ECO:0007669"/>
    <property type="project" value="TreeGrafter"/>
</dbReference>
<evidence type="ECO:0000313" key="23">
    <source>
        <dbReference type="Ensembl" id="ENSPMAP00000008084.1"/>
    </source>
</evidence>
<keyword evidence="12" id="KW-0832">Ubl conjugation</keyword>
<comment type="subunit">
    <text evidence="16">Interacts with DIO2. Interacts with SQLE.</text>
</comment>
<evidence type="ECO:0000256" key="21">
    <source>
        <dbReference type="SAM" id="Phobius"/>
    </source>
</evidence>
<dbReference type="GO" id="GO:0008270">
    <property type="term" value="F:zinc ion binding"/>
    <property type="evidence" value="ECO:0007669"/>
    <property type="project" value="UniProtKB-KW"/>
</dbReference>
<evidence type="ECO:0000256" key="5">
    <source>
        <dbReference type="ARBA" id="ARBA00022679"/>
    </source>
</evidence>
<evidence type="ECO:0000256" key="2">
    <source>
        <dbReference type="ARBA" id="ARBA00004477"/>
    </source>
</evidence>
<keyword evidence="6 21" id="KW-0812">Transmembrane</keyword>
<reference evidence="23" key="1">
    <citation type="submission" date="2025-08" db="UniProtKB">
        <authorList>
            <consortium name="Ensembl"/>
        </authorList>
    </citation>
    <scope>IDENTIFICATION</scope>
</reference>
<evidence type="ECO:0000256" key="9">
    <source>
        <dbReference type="ARBA" id="ARBA00022786"/>
    </source>
</evidence>
<dbReference type="EC" id="2.3.2.27" evidence="4"/>
<dbReference type="PANTHER" id="PTHR13145:SF0">
    <property type="entry name" value="E3 UBIQUITIN-PROTEIN LIGASE MARCHF6"/>
    <property type="match status" value="1"/>
</dbReference>
<sequence length="338" mass="38050">DTLQHNICRVCRSEGTVDKPLFHPCVCTGSIKFIHQDCLLQWLKHSRKEYCELCKHRFTFTPIYSPDMPPRLPVGDVVAGLLASVGTALRFWFHYTLVAFAWLGVVPLTACRIYKCLFTGCVSSLLTLPMDMLSTENILVDCLQGCLVVTCTLCAFISLVWLREQIMHGGAPPWLEQNHLAARANGTIPVVIDELDPEPPGEARVAQALPADAEDDEDEENVDEGDEEEEQAGDNANNDAQEDMNWNALEWDRAAEELTWERILGLDGSLIFLEHVFWVVSLNTLFILVFAFCPYHIGHFSVIGLGFKDFACNGSVIQIDSYINNIYMLRIVMANIYF</sequence>
<keyword evidence="7" id="KW-0479">Metal-binding</keyword>
<dbReference type="Pfam" id="PF12906">
    <property type="entry name" value="RINGv"/>
    <property type="match status" value="1"/>
</dbReference>
<keyword evidence="5" id="KW-0808">Transferase</keyword>
<evidence type="ECO:0000256" key="15">
    <source>
        <dbReference type="ARBA" id="ARBA00023136"/>
    </source>
</evidence>
<reference evidence="23" key="2">
    <citation type="submission" date="2025-09" db="UniProtKB">
        <authorList>
            <consortium name="Ensembl"/>
        </authorList>
    </citation>
    <scope>IDENTIFICATION</scope>
</reference>
<evidence type="ECO:0000256" key="11">
    <source>
        <dbReference type="ARBA" id="ARBA00022833"/>
    </source>
</evidence>
<evidence type="ECO:0000256" key="6">
    <source>
        <dbReference type="ARBA" id="ARBA00022692"/>
    </source>
</evidence>
<protein>
    <recommendedName>
        <fullName evidence="17">E3 ubiquitin-protein ligase MARCHF6</fullName>
        <ecNumber evidence="4">2.3.2.27</ecNumber>
    </recommendedName>
    <alternativeName>
        <fullName evidence="19">Membrane-associated RING finger protein 6</fullName>
    </alternativeName>
    <alternativeName>
        <fullName evidence="18">Membrane-associated RING-CH protein VI</fullName>
    </alternativeName>
</protein>
<dbReference type="GO" id="GO:0061630">
    <property type="term" value="F:ubiquitin protein ligase activity"/>
    <property type="evidence" value="ECO:0007669"/>
    <property type="project" value="UniProtKB-EC"/>
</dbReference>
<dbReference type="Ensembl" id="ENSPMAT00000008120.1">
    <property type="protein sequence ID" value="ENSPMAP00000008084.1"/>
    <property type="gene ID" value="ENSPMAG00000007338.1"/>
</dbReference>
<gene>
    <name evidence="23" type="primary">MARCHF6</name>
</gene>
<evidence type="ECO:0000259" key="22">
    <source>
        <dbReference type="PROSITE" id="PS51292"/>
    </source>
</evidence>
<evidence type="ECO:0000256" key="1">
    <source>
        <dbReference type="ARBA" id="ARBA00000900"/>
    </source>
</evidence>
<dbReference type="PROSITE" id="PS51292">
    <property type="entry name" value="ZF_RING_CH"/>
    <property type="match status" value="1"/>
</dbReference>
<feature type="compositionally biased region" description="Acidic residues" evidence="20">
    <location>
        <begin position="212"/>
        <end position="232"/>
    </location>
</feature>
<evidence type="ECO:0000256" key="16">
    <source>
        <dbReference type="ARBA" id="ARBA00064724"/>
    </source>
</evidence>
<feature type="domain" description="RING-CH-type" evidence="22">
    <location>
        <begin position="1"/>
        <end position="61"/>
    </location>
</feature>
<keyword evidence="8" id="KW-0863">Zinc-finger</keyword>
<feature type="transmembrane region" description="Helical" evidence="21">
    <location>
        <begin position="99"/>
        <end position="126"/>
    </location>
</feature>
<dbReference type="SMART" id="SM00744">
    <property type="entry name" value="RINGv"/>
    <property type="match status" value="1"/>
</dbReference>
<dbReference type="Gene3D" id="3.30.40.10">
    <property type="entry name" value="Zinc/RING finger domain, C3HC4 (zinc finger)"/>
    <property type="match status" value="1"/>
</dbReference>
<dbReference type="FunFam" id="3.30.40.10:FF:000096">
    <property type="entry name" value="E3 ubiquitin-protein ligase MARCH6"/>
    <property type="match status" value="1"/>
</dbReference>
<evidence type="ECO:0000256" key="3">
    <source>
        <dbReference type="ARBA" id="ARBA00004906"/>
    </source>
</evidence>
<keyword evidence="15 21" id="KW-0472">Membrane</keyword>
<dbReference type="GO" id="GO:0005789">
    <property type="term" value="C:endoplasmic reticulum membrane"/>
    <property type="evidence" value="ECO:0007669"/>
    <property type="project" value="UniProtKB-SubCell"/>
</dbReference>
<keyword evidence="13 21" id="KW-1133">Transmembrane helix</keyword>
<dbReference type="InterPro" id="IPR013083">
    <property type="entry name" value="Znf_RING/FYVE/PHD"/>
</dbReference>
<feature type="region of interest" description="Disordered" evidence="20">
    <location>
        <begin position="209"/>
        <end position="240"/>
    </location>
</feature>
<proteinExistence type="predicted"/>
<keyword evidence="10" id="KW-0256">Endoplasmic reticulum</keyword>
<dbReference type="PANTHER" id="PTHR13145">
    <property type="entry name" value="SSM4 PROTEIN"/>
    <property type="match status" value="1"/>
</dbReference>
<dbReference type="GeneTree" id="ENSGT00940000155171"/>
<evidence type="ECO:0000256" key="8">
    <source>
        <dbReference type="ARBA" id="ARBA00022771"/>
    </source>
</evidence>
<comment type="subcellular location">
    <subcellularLocation>
        <location evidence="2">Endoplasmic reticulum membrane</location>
        <topology evidence="2">Multi-pass membrane protein</topology>
    </subcellularLocation>
</comment>
<dbReference type="CDD" id="cd16702">
    <property type="entry name" value="RING_CH-C4HC3_MARCH6"/>
    <property type="match status" value="1"/>
</dbReference>
<comment type="catalytic activity">
    <reaction evidence="1">
        <text>S-ubiquitinyl-[E2 ubiquitin-conjugating enzyme]-L-cysteine + [acceptor protein]-L-lysine = [E2 ubiquitin-conjugating enzyme]-L-cysteine + N(6)-ubiquitinyl-[acceptor protein]-L-lysine.</text>
        <dbReference type="EC" id="2.3.2.27"/>
    </reaction>
</comment>
<evidence type="ECO:0000256" key="20">
    <source>
        <dbReference type="SAM" id="MobiDB-lite"/>
    </source>
</evidence>
<dbReference type="InterPro" id="IPR011016">
    <property type="entry name" value="Znf_RING-CH"/>
</dbReference>
<evidence type="ECO:0000256" key="18">
    <source>
        <dbReference type="ARBA" id="ARBA00082010"/>
    </source>
</evidence>
<accession>S4RS95</accession>